<dbReference type="RefSeq" id="WP_066399385.1">
    <property type="nucleotide sequence ID" value="NZ_CP015378.1"/>
</dbReference>
<dbReference type="Pfam" id="PF00583">
    <property type="entry name" value="Acetyltransf_1"/>
    <property type="match status" value="1"/>
</dbReference>
<dbReference type="CDD" id="cd04301">
    <property type="entry name" value="NAT_SF"/>
    <property type="match status" value="1"/>
</dbReference>
<dbReference type="Proteomes" id="UP000076623">
    <property type="component" value="Chromosome"/>
</dbReference>
<evidence type="ECO:0000313" key="3">
    <source>
        <dbReference type="Proteomes" id="UP000076623"/>
    </source>
</evidence>
<accession>A0A160ISN5</accession>
<sequence length="164" mass="18422">MYIRKRVPGKDDPFLVDMVVSNFQVRKNVIEMIINMANEVMIVCDSNDTIIGFVCYRFRIGPTIFVDYVVLDTKHQGKGIATSFLPVFESHLMQQGIRNVFGTVDEENTDALKTFQHWGFKVHGQLGSSIVIQKELTSSNAISTPTGVRTKSSVRKLATPPSLR</sequence>
<dbReference type="Gene3D" id="3.40.630.30">
    <property type="match status" value="1"/>
</dbReference>
<dbReference type="AlphaFoldDB" id="A0A160ISN5"/>
<gene>
    <name evidence="2" type="ORF">ABE65_020915</name>
</gene>
<dbReference type="SUPFAM" id="SSF55729">
    <property type="entry name" value="Acyl-CoA N-acyltransferases (Nat)"/>
    <property type="match status" value="1"/>
</dbReference>
<evidence type="ECO:0000259" key="1">
    <source>
        <dbReference type="PROSITE" id="PS51186"/>
    </source>
</evidence>
<reference evidence="2 3" key="1">
    <citation type="submission" date="2016-04" db="EMBL/GenBank/DDBJ databases">
        <title>Complete genome sequence of Fictibacillus phosphorivorans G25-29, a strain toxic to nematodes.</title>
        <authorList>
            <person name="Zheng Z."/>
        </authorList>
    </citation>
    <scope>NUCLEOTIDE SEQUENCE [LARGE SCALE GENOMIC DNA]</scope>
    <source>
        <strain evidence="2 3">G25-29</strain>
    </source>
</reference>
<organism evidence="2 3">
    <name type="scientific">Fictibacillus phosphorivorans</name>
    <dbReference type="NCBI Taxonomy" id="1221500"/>
    <lineage>
        <taxon>Bacteria</taxon>
        <taxon>Bacillati</taxon>
        <taxon>Bacillota</taxon>
        <taxon>Bacilli</taxon>
        <taxon>Bacillales</taxon>
        <taxon>Fictibacillaceae</taxon>
        <taxon>Fictibacillus</taxon>
    </lineage>
</organism>
<name>A0A160ISN5_9BACL</name>
<dbReference type="KEGG" id="fpn:ABE65_020915"/>
<protein>
    <recommendedName>
        <fullName evidence="1">N-acetyltransferase domain-containing protein</fullName>
    </recommendedName>
</protein>
<dbReference type="GO" id="GO:0016747">
    <property type="term" value="F:acyltransferase activity, transferring groups other than amino-acyl groups"/>
    <property type="evidence" value="ECO:0007669"/>
    <property type="project" value="InterPro"/>
</dbReference>
<dbReference type="PROSITE" id="PS51186">
    <property type="entry name" value="GNAT"/>
    <property type="match status" value="1"/>
</dbReference>
<evidence type="ECO:0000313" key="2">
    <source>
        <dbReference type="EMBL" id="ANC79132.1"/>
    </source>
</evidence>
<keyword evidence="3" id="KW-1185">Reference proteome</keyword>
<proteinExistence type="predicted"/>
<dbReference type="InterPro" id="IPR000182">
    <property type="entry name" value="GNAT_dom"/>
</dbReference>
<dbReference type="InterPro" id="IPR016181">
    <property type="entry name" value="Acyl_CoA_acyltransferase"/>
</dbReference>
<dbReference type="EMBL" id="CP015378">
    <property type="protein sequence ID" value="ANC79132.1"/>
    <property type="molecule type" value="Genomic_DNA"/>
</dbReference>
<feature type="domain" description="N-acetyltransferase" evidence="1">
    <location>
        <begin position="1"/>
        <end position="137"/>
    </location>
</feature>